<evidence type="ECO:0000313" key="1">
    <source>
        <dbReference type="EMBL" id="GIX63409.1"/>
    </source>
</evidence>
<dbReference type="GeneID" id="94194890"/>
<accession>A0AAV4LUD2</accession>
<sequence>MVVGPQHGLDHVAQRELPAERLPNVALRRELLQKAHHLAELVEAVLAGHGGDGGAAGRLLRREVHVAVVDVGLRAAPGANPDAVVGVLHEGEQRVVEKDDAAERPAEDLEVLLQVEGGHGLVALVVADAEGAGAHAAERLRGGADLAAVAVEAHGGRDHLAVGVEGVQYGVGVVPRPSRVERDGVVLGHRAQVLEELDHAGAEGDLHRGVHGEADDVRFLLPVQRQRRLQVVVLHNVDQVVEVVAGTVVHVHEGLIQVEHDEQLGHLRGLEGRGDFAGGGGGLEPGGRRPQALEERPELQVVADLGVADEVGAVAANDLRWDQRAGADGAARDEQPHGGVVELWRAVDVTRQQPHHALGRYGWLVSALGGNLVGLVRRFGVLIRVYSLAFGGWGERRSVAEVAALKAFGFVARVGKVQGVLVRHV</sequence>
<dbReference type="Proteomes" id="UP001497744">
    <property type="component" value="Unassembled WGS sequence"/>
</dbReference>
<evidence type="ECO:0000313" key="2">
    <source>
        <dbReference type="Proteomes" id="UP001497744"/>
    </source>
</evidence>
<dbReference type="AlphaFoldDB" id="A0AAV4LUD2"/>
<gene>
    <name evidence="1" type="ORF">BcabD6B2_28440</name>
</gene>
<organism evidence="1 2">
    <name type="scientific">Babesia caballi</name>
    <dbReference type="NCBI Taxonomy" id="5871"/>
    <lineage>
        <taxon>Eukaryota</taxon>
        <taxon>Sar</taxon>
        <taxon>Alveolata</taxon>
        <taxon>Apicomplexa</taxon>
        <taxon>Aconoidasida</taxon>
        <taxon>Piroplasmida</taxon>
        <taxon>Babesiidae</taxon>
        <taxon>Babesia</taxon>
    </lineage>
</organism>
<dbReference type="EMBL" id="BPLF01000002">
    <property type="protein sequence ID" value="GIX63409.1"/>
    <property type="molecule type" value="Genomic_DNA"/>
</dbReference>
<dbReference type="RefSeq" id="XP_067715478.1">
    <property type="nucleotide sequence ID" value="XM_067859377.1"/>
</dbReference>
<reference evidence="1 2" key="1">
    <citation type="submission" date="2021-06" db="EMBL/GenBank/DDBJ databases">
        <title>Genome sequence of Babesia caballi.</title>
        <authorList>
            <person name="Yamagishi J."/>
            <person name="Kidaka T."/>
            <person name="Ochi A."/>
        </authorList>
    </citation>
    <scope>NUCLEOTIDE SEQUENCE [LARGE SCALE GENOMIC DNA]</scope>
    <source>
        <strain evidence="1">USDA-D6B2</strain>
    </source>
</reference>
<protein>
    <submittedName>
        <fullName evidence="1">Chaperonin GroEL</fullName>
    </submittedName>
</protein>
<name>A0AAV4LUD2_BABCB</name>
<proteinExistence type="predicted"/>
<comment type="caution">
    <text evidence="1">The sequence shown here is derived from an EMBL/GenBank/DDBJ whole genome shotgun (WGS) entry which is preliminary data.</text>
</comment>
<keyword evidence="2" id="KW-1185">Reference proteome</keyword>